<protein>
    <submittedName>
        <fullName evidence="1">Aminoglycoside phosphotransferase family protein</fullName>
    </submittedName>
</protein>
<dbReference type="Gene3D" id="3.90.1200.10">
    <property type="match status" value="1"/>
</dbReference>
<proteinExistence type="predicted"/>
<dbReference type="InterPro" id="IPR006748">
    <property type="entry name" value="NH2Glyco/OHUrea_AB-resist_kin"/>
</dbReference>
<name>A0ABV3X087_9HYPH</name>
<keyword evidence="2" id="KW-1185">Reference proteome</keyword>
<evidence type="ECO:0000313" key="2">
    <source>
        <dbReference type="Proteomes" id="UP001559025"/>
    </source>
</evidence>
<accession>A0ABV3X087</accession>
<dbReference type="SUPFAM" id="SSF56112">
    <property type="entry name" value="Protein kinase-like (PK-like)"/>
    <property type="match status" value="1"/>
</dbReference>
<dbReference type="RefSeq" id="WP_368804903.1">
    <property type="nucleotide sequence ID" value="NZ_JAZHFV010000010.1"/>
</dbReference>
<comment type="caution">
    <text evidence="1">The sequence shown here is derived from an EMBL/GenBank/DDBJ whole genome shotgun (WGS) entry which is preliminary data.</text>
</comment>
<dbReference type="Pfam" id="PF04655">
    <property type="entry name" value="APH_6_hur"/>
    <property type="match status" value="1"/>
</dbReference>
<evidence type="ECO:0000313" key="1">
    <source>
        <dbReference type="EMBL" id="MEX4010175.1"/>
    </source>
</evidence>
<reference evidence="1 2" key="1">
    <citation type="submission" date="2024-01" db="EMBL/GenBank/DDBJ databases">
        <title>New evidence supports the origin of RcGTA from prophage.</title>
        <authorList>
            <person name="Xu Y."/>
            <person name="Liu B."/>
            <person name="Chen F."/>
        </authorList>
    </citation>
    <scope>NUCLEOTIDE SEQUENCE [LARGE SCALE GENOMIC DNA]</scope>
    <source>
        <strain evidence="1 2">CBW1107-2</strain>
    </source>
</reference>
<sequence length="278" mass="30197">MLPALPAGWEIDSPTLLSDGIGGRVWRVTLTDGQPAALKQASLLAQKEVPGGNDYLRWLDGDGAVRLLNEHGDLSLMEWAGERTLLAHLEDHGDDAATAIAADVVARLHATRDLPAPPSLTTLTDNFASLFAKAEEDRRAGKRSQFVEVADVAARLLANQRDVRPLHGDIHHENILYGARGWLAIDPKGVLGDPAFDIANLFYNPVESELRTSEARAVSMATILAERLRCDIGKVLDYAFAFPALSASWHLEDGNDEEADRSLAVGRAVDAARRQVRS</sequence>
<dbReference type="Proteomes" id="UP001559025">
    <property type="component" value="Unassembled WGS sequence"/>
</dbReference>
<organism evidence="1 2">
    <name type="scientific">Neoaquamicrobium sediminum</name>
    <dbReference type="NCBI Taxonomy" id="1849104"/>
    <lineage>
        <taxon>Bacteria</taxon>
        <taxon>Pseudomonadati</taxon>
        <taxon>Pseudomonadota</taxon>
        <taxon>Alphaproteobacteria</taxon>
        <taxon>Hyphomicrobiales</taxon>
        <taxon>Phyllobacteriaceae</taxon>
        <taxon>Neoaquamicrobium</taxon>
    </lineage>
</organism>
<dbReference type="InterPro" id="IPR011009">
    <property type="entry name" value="Kinase-like_dom_sf"/>
</dbReference>
<gene>
    <name evidence="1" type="ORF">V1479_22910</name>
</gene>
<dbReference type="EMBL" id="JAZHFV010000010">
    <property type="protein sequence ID" value="MEX4010175.1"/>
    <property type="molecule type" value="Genomic_DNA"/>
</dbReference>